<feature type="compositionally biased region" description="Basic and acidic residues" evidence="1">
    <location>
        <begin position="41"/>
        <end position="51"/>
    </location>
</feature>
<dbReference type="Proteomes" id="UP000274822">
    <property type="component" value="Unassembled WGS sequence"/>
</dbReference>
<feature type="compositionally biased region" description="Basic and acidic residues" evidence="1">
    <location>
        <begin position="182"/>
        <end position="198"/>
    </location>
</feature>
<evidence type="ECO:0000313" key="2">
    <source>
        <dbReference type="EMBL" id="RUS34921.1"/>
    </source>
</evidence>
<feature type="compositionally biased region" description="Polar residues" evidence="1">
    <location>
        <begin position="120"/>
        <end position="138"/>
    </location>
</feature>
<name>A0A433QYU8_9FUNG</name>
<proteinExistence type="predicted"/>
<evidence type="ECO:0000313" key="3">
    <source>
        <dbReference type="Proteomes" id="UP000274822"/>
    </source>
</evidence>
<sequence>MSEDRNGQQTAHRSTGVIGMVQEKFYEWVSPTKKQQSKPKKIQEAVGKDKAPPAPPTMTTATVHGKAQQPPRRWETNGVSKDTEHKPEGDSDENTTQYKPEGDSDENTTQYKLEGDSDKNTTQGRKQNAISTSESHNAGGSEKAVQSKRTRHSIYDAQGTGNHSHFSIGNGNKGRINGTSERQIREDPGRAVRPLDQDWNDLEKRYKDMSQQNQRLTDDCRKSQDCIKRLEDENRKSKDQIKRLEDENRKSKDQIKRLEDENRKSKGQIKRFEDEIRVIHLEKDGASRELTYENKRLQEQHLKDVEILAAEKTTMYGKLMEMEKQLHTELSLRPRSGDGGSNSGLHAMDGVNPVTFNQSWLKLYQTLRKLVDNMITQNSLQTDTIRSFYEDFVGGIVSMNNASGVARFNKPIQKRLIEHIIISKLTTIWDTAILGDVFEFVPAETIFPELEQTFAVLQSLRPNSSKESEIKVLVTRTKSEFARLLIDKLPKPGIEMTLSDGPFHSCNLPSDIADKLYDFWILRCRTVMDVLNRLGDQEAWTSSIFSLVYTCIHIRLQMEIMEGEGLAIIFAGTALDRISILGEDTGSGVVSLRSDWHNATQSVNRSKKGEEHQEDRSVLLTVFPGVASLKTNGDWSNCDRSNINFQSENQCTVLSY</sequence>
<keyword evidence="3" id="KW-1185">Reference proteome</keyword>
<accession>A0A433QYU8</accession>
<dbReference type="EMBL" id="RBNJ01000296">
    <property type="protein sequence ID" value="RUS34921.1"/>
    <property type="molecule type" value="Genomic_DNA"/>
</dbReference>
<gene>
    <name evidence="2" type="ORF">BC938DRAFT_477811</name>
</gene>
<reference evidence="2 3" key="1">
    <citation type="journal article" date="2018" name="New Phytol.">
        <title>Phylogenomics of Endogonaceae and evolution of mycorrhizas within Mucoromycota.</title>
        <authorList>
            <person name="Chang Y."/>
            <person name="Desiro A."/>
            <person name="Na H."/>
            <person name="Sandor L."/>
            <person name="Lipzen A."/>
            <person name="Clum A."/>
            <person name="Barry K."/>
            <person name="Grigoriev I.V."/>
            <person name="Martin F.M."/>
            <person name="Stajich J.E."/>
            <person name="Smith M.E."/>
            <person name="Bonito G."/>
            <person name="Spatafora J.W."/>
        </authorList>
    </citation>
    <scope>NUCLEOTIDE SEQUENCE [LARGE SCALE GENOMIC DNA]</scope>
    <source>
        <strain evidence="2 3">AD002</strain>
    </source>
</reference>
<comment type="caution">
    <text evidence="2">The sequence shown here is derived from an EMBL/GenBank/DDBJ whole genome shotgun (WGS) entry which is preliminary data.</text>
</comment>
<feature type="region of interest" description="Disordered" evidence="1">
    <location>
        <begin position="1"/>
        <end position="20"/>
    </location>
</feature>
<dbReference type="AlphaFoldDB" id="A0A433QYU8"/>
<feature type="compositionally biased region" description="Polar residues" evidence="1">
    <location>
        <begin position="159"/>
        <end position="170"/>
    </location>
</feature>
<evidence type="ECO:0000256" key="1">
    <source>
        <dbReference type="SAM" id="MobiDB-lite"/>
    </source>
</evidence>
<feature type="region of interest" description="Disordered" evidence="1">
    <location>
        <begin position="29"/>
        <end position="198"/>
    </location>
</feature>
<protein>
    <submittedName>
        <fullName evidence="2">Uncharacterized protein</fullName>
    </submittedName>
</protein>
<organism evidence="2 3">
    <name type="scientific">Jimgerdemannia flammicorona</name>
    <dbReference type="NCBI Taxonomy" id="994334"/>
    <lineage>
        <taxon>Eukaryota</taxon>
        <taxon>Fungi</taxon>
        <taxon>Fungi incertae sedis</taxon>
        <taxon>Mucoromycota</taxon>
        <taxon>Mucoromycotina</taxon>
        <taxon>Endogonomycetes</taxon>
        <taxon>Endogonales</taxon>
        <taxon>Endogonaceae</taxon>
        <taxon>Jimgerdemannia</taxon>
    </lineage>
</organism>
<feature type="region of interest" description="Disordered" evidence="1">
    <location>
        <begin position="245"/>
        <end position="267"/>
    </location>
</feature>